<evidence type="ECO:0000313" key="5">
    <source>
        <dbReference type="Proteomes" id="UP000054761"/>
    </source>
</evidence>
<evidence type="ECO:0000313" key="3">
    <source>
        <dbReference type="EMBL" id="KTD34551.1"/>
    </source>
</evidence>
<feature type="transmembrane region" description="Helical" evidence="2">
    <location>
        <begin position="74"/>
        <end position="93"/>
    </location>
</feature>
<dbReference type="SUPFAM" id="SSF53335">
    <property type="entry name" value="S-adenosyl-L-methionine-dependent methyltransferases"/>
    <property type="match status" value="1"/>
</dbReference>
<organism evidence="3 5">
    <name type="scientific">Legionella israelensis</name>
    <dbReference type="NCBI Taxonomy" id="454"/>
    <lineage>
        <taxon>Bacteria</taxon>
        <taxon>Pseudomonadati</taxon>
        <taxon>Pseudomonadota</taxon>
        <taxon>Gammaproteobacteria</taxon>
        <taxon>Legionellales</taxon>
        <taxon>Legionellaceae</taxon>
        <taxon>Legionella</taxon>
    </lineage>
</organism>
<dbReference type="EMBL" id="LNYH01000004">
    <property type="protein sequence ID" value="KTD34551.1"/>
    <property type="molecule type" value="Genomic_DNA"/>
</dbReference>
<dbReference type="GO" id="GO:0004766">
    <property type="term" value="F:spermidine synthase activity"/>
    <property type="evidence" value="ECO:0007669"/>
    <property type="project" value="UniProtKB-EC"/>
</dbReference>
<dbReference type="Gene3D" id="3.40.50.150">
    <property type="entry name" value="Vaccinia Virus protein VP39"/>
    <property type="match status" value="1"/>
</dbReference>
<dbReference type="EC" id="2.5.1.16" evidence="3"/>
<feature type="transmembrane region" description="Helical" evidence="2">
    <location>
        <begin position="35"/>
        <end position="54"/>
    </location>
</feature>
<dbReference type="PANTHER" id="PTHR43317">
    <property type="entry name" value="THERMOSPERMINE SYNTHASE ACAULIS5"/>
    <property type="match status" value="1"/>
</dbReference>
<dbReference type="STRING" id="454.Lisr_0095"/>
<dbReference type="InterPro" id="IPR029063">
    <property type="entry name" value="SAM-dependent_MTases_sf"/>
</dbReference>
<dbReference type="PANTHER" id="PTHR43317:SF1">
    <property type="entry name" value="THERMOSPERMINE SYNTHASE ACAULIS5"/>
    <property type="match status" value="1"/>
</dbReference>
<feature type="transmembrane region" description="Helical" evidence="2">
    <location>
        <begin position="170"/>
        <end position="188"/>
    </location>
</feature>
<dbReference type="Proteomes" id="UP000054761">
    <property type="component" value="Unassembled WGS sequence"/>
</dbReference>
<evidence type="ECO:0000256" key="1">
    <source>
        <dbReference type="ARBA" id="ARBA00023115"/>
    </source>
</evidence>
<reference evidence="4 6" key="2">
    <citation type="submission" date="2019-03" db="EMBL/GenBank/DDBJ databases">
        <title>Diverse conjugative elements silence natural transformation in Legionella species.</title>
        <authorList>
            <person name="Durieux I."/>
            <person name="Ginevra C."/>
            <person name="Attaiech L."/>
            <person name="Picq K."/>
            <person name="Juan P.A."/>
            <person name="Jarraud S."/>
            <person name="Charpentier X."/>
        </authorList>
    </citation>
    <scope>NUCLEOTIDE SEQUENCE [LARGE SCALE GENOMIC DNA]</scope>
    <source>
        <strain evidence="4 6">HL-0427-4011</strain>
    </source>
</reference>
<evidence type="ECO:0000256" key="2">
    <source>
        <dbReference type="SAM" id="Phobius"/>
    </source>
</evidence>
<keyword evidence="3" id="KW-0808">Transferase</keyword>
<evidence type="ECO:0000313" key="6">
    <source>
        <dbReference type="Proteomes" id="UP000295517"/>
    </source>
</evidence>
<dbReference type="PATRIC" id="fig|454.4.peg.101"/>
<dbReference type="GO" id="GO:0008168">
    <property type="term" value="F:methyltransferase activity"/>
    <property type="evidence" value="ECO:0007669"/>
    <property type="project" value="UniProtKB-KW"/>
</dbReference>
<dbReference type="Proteomes" id="UP000295517">
    <property type="component" value="Chromosome"/>
</dbReference>
<dbReference type="EMBL" id="CP038254">
    <property type="protein sequence ID" value="QBR83403.1"/>
    <property type="molecule type" value="Genomic_DNA"/>
</dbReference>
<feature type="transmembrane region" description="Helical" evidence="2">
    <location>
        <begin position="194"/>
        <end position="214"/>
    </location>
</feature>
<dbReference type="AlphaFoldDB" id="A0A0W0WQF4"/>
<feature type="transmembrane region" description="Helical" evidence="2">
    <location>
        <begin position="6"/>
        <end position="23"/>
    </location>
</feature>
<feature type="transmembrane region" description="Helical" evidence="2">
    <location>
        <begin position="141"/>
        <end position="165"/>
    </location>
</feature>
<keyword evidence="1" id="KW-0620">Polyamine biosynthesis</keyword>
<gene>
    <name evidence="3" type="primary">speE</name>
    <name evidence="4" type="ORF">E3983_02880</name>
    <name evidence="3" type="ORF">Lisr_0095</name>
</gene>
<dbReference type="OrthoDB" id="9761985at2"/>
<evidence type="ECO:0000313" key="4">
    <source>
        <dbReference type="EMBL" id="QBR83403.1"/>
    </source>
</evidence>
<sequence length="453" mass="51899">MLRALFFILLIEGFVTISVEILAIRQLMPFYGSNIIITSMVIGIFLLFLAIGYWRGGTHHDHFFKKISRNFSFSLVWVGFGLSYSFVAWYYLLANVKFSTPYLINLTLYLLIIIAPTVYWLGQTIPLTTNLFSEELRVSHISGRALFVSTIGSFLGAILTSLILFHYLGVAWTVFINCLLLFLLVLYLMPYSRFSIFTVLGLSFALILIFQLNVNVEKVFFKLTNNYANYKIETHSDFSKTLQINNSLSSKITPNNKALSYIEFLRNILFKHMDLKNKKILVIGAGGFTFSAAGTHQNDITYVDIDPALKKLAEEHFLEKPIKGKFIGQDARQFLQQSHQRYDLIISDVYSHQISIPPSLLTIEYFQKIAEHLTPSGLFIANIIANPFFKDDYSQRLHQTLTSVFPYCSIIPLNWGSKVANIIYICNAKNQKASIYSDNYNQSTIDFFKLHQQ</sequence>
<name>A0A0W0WQF4_9GAMM</name>
<feature type="transmembrane region" description="Helical" evidence="2">
    <location>
        <begin position="102"/>
        <end position="121"/>
    </location>
</feature>
<keyword evidence="5" id="KW-1185">Reference proteome</keyword>
<dbReference type="NCBIfam" id="NF037959">
    <property type="entry name" value="MFS_SpdSyn"/>
    <property type="match status" value="1"/>
</dbReference>
<accession>A0A0W0WQF4</accession>
<dbReference type="Pfam" id="PF01564">
    <property type="entry name" value="Spermine_synth"/>
    <property type="match status" value="1"/>
</dbReference>
<dbReference type="GO" id="GO:0032259">
    <property type="term" value="P:methylation"/>
    <property type="evidence" value="ECO:0007669"/>
    <property type="project" value="UniProtKB-KW"/>
</dbReference>
<keyword evidence="4" id="KW-0489">Methyltransferase</keyword>
<proteinExistence type="predicted"/>
<dbReference type="RefSeq" id="WP_058500486.1">
    <property type="nucleotide sequence ID" value="NZ_CAAAJA010000014.1"/>
</dbReference>
<dbReference type="GO" id="GO:0006596">
    <property type="term" value="P:polyamine biosynthetic process"/>
    <property type="evidence" value="ECO:0007669"/>
    <property type="project" value="UniProtKB-KW"/>
</dbReference>
<keyword evidence="2" id="KW-1133">Transmembrane helix</keyword>
<keyword evidence="2" id="KW-0812">Transmembrane</keyword>
<reference evidence="3 5" key="1">
    <citation type="submission" date="2015-11" db="EMBL/GenBank/DDBJ databases">
        <title>Genomic analysis of 38 Legionella species identifies large and diverse effector repertoires.</title>
        <authorList>
            <person name="Burstein D."/>
            <person name="Amaro F."/>
            <person name="Zusman T."/>
            <person name="Lifshitz Z."/>
            <person name="Cohen O."/>
            <person name="Gilbert J.A."/>
            <person name="Pupko T."/>
            <person name="Shuman H.A."/>
            <person name="Segal G."/>
        </authorList>
    </citation>
    <scope>NUCLEOTIDE SEQUENCE [LARGE SCALE GENOMIC DNA]</scope>
    <source>
        <strain evidence="3 5">Bercovier 4</strain>
    </source>
</reference>
<dbReference type="CDD" id="cd02440">
    <property type="entry name" value="AdoMet_MTases"/>
    <property type="match status" value="1"/>
</dbReference>
<protein>
    <submittedName>
        <fullName evidence="4">Methyltransferase domain-containing protein</fullName>
    </submittedName>
    <submittedName>
        <fullName evidence="3">Spermidine synthase</fullName>
        <ecNumber evidence="3">2.5.1.16</ecNumber>
    </submittedName>
</protein>
<keyword evidence="2" id="KW-0472">Membrane</keyword>